<dbReference type="Pfam" id="PF00672">
    <property type="entry name" value="HAMP"/>
    <property type="match status" value="1"/>
</dbReference>
<evidence type="ECO:0000313" key="9">
    <source>
        <dbReference type="EMBL" id="SEQ28900.1"/>
    </source>
</evidence>
<dbReference type="InterPro" id="IPR033480">
    <property type="entry name" value="sCache_2"/>
</dbReference>
<dbReference type="SMART" id="SM00331">
    <property type="entry name" value="PP2C_SIG"/>
    <property type="match status" value="1"/>
</dbReference>
<organism evidence="9 10">
    <name type="scientific">Giesbergeria anulus</name>
    <dbReference type="NCBI Taxonomy" id="180197"/>
    <lineage>
        <taxon>Bacteria</taxon>
        <taxon>Pseudomonadati</taxon>
        <taxon>Pseudomonadota</taxon>
        <taxon>Betaproteobacteria</taxon>
        <taxon>Burkholderiales</taxon>
        <taxon>Comamonadaceae</taxon>
        <taxon>Giesbergeria</taxon>
    </lineage>
</organism>
<dbReference type="PANTHER" id="PTHR43156:SF2">
    <property type="entry name" value="STAGE II SPORULATION PROTEIN E"/>
    <property type="match status" value="1"/>
</dbReference>
<gene>
    <name evidence="9" type="ORF">SAMN02982919_00370</name>
</gene>
<dbReference type="AlphaFoldDB" id="A0A1H9ET50"/>
<evidence type="ECO:0000256" key="1">
    <source>
        <dbReference type="ARBA" id="ARBA00004651"/>
    </source>
</evidence>
<proteinExistence type="predicted"/>
<sequence>MNSIKTRIFLALILVVGIIAGITMSAARNALEQEITDAEARAVHNVLKLVEDNIRGRYHTLLQNKVETIQTRKQESREFAQLIQSTLDHFVELVDQGAVSESAAQAMAQRWLAEILPGHSNFLLVLDAQQRVLLSPIPSQIGGTLQELHDIKGRKVASAAWEESDRFGETFLSFHWMGADGNTQAKFAHFVQHRRWKWLIGIVGDVGRVEAQVARQLDQLRSELISNLPYILTNGRGVVFIFDGRGAMVVPPKDQPYSQVSVETIDELRKLAQVNTGLAIGLSLPNSMALEGRAVYIKPFDWYIASLVSVEAMQRPIHHLMTRLGGILLAALSIGLVLAYLFAHYLTRPLNRLTDYAIGLPNTDFAADQSNDGHALLPLERKDEIGRLARAFVFMENKLHENVRGLMQAISQRQRIESELNVAHDIQMDLLPKMFSAFPERAEIDLFATVVPAKEIGGDLYNFYFLDEHHLCFTIGDVSGKGVPAALFMAITMALIRVASERESDPAQMLRRVNADLSRDNPNCIFVTLVIGVLDVRTGHILFANAGHSPPLVLRQGGQMEILRGISGPAAGVVDDVEFTLMQTQLHTGDCLLLYTDGVNEAMDADYQLYGNERLHQLFSQCHQRTAAQIVQDIMADVRTHATGAEQSDDITIVAVRFQGAARSSEKEAEASL</sequence>
<keyword evidence="6 7" id="KW-0472">Membrane</keyword>
<dbReference type="Gene3D" id="6.10.340.10">
    <property type="match status" value="1"/>
</dbReference>
<dbReference type="SMART" id="SM01049">
    <property type="entry name" value="Cache_2"/>
    <property type="match status" value="1"/>
</dbReference>
<dbReference type="Pfam" id="PF07228">
    <property type="entry name" value="SpoIIE"/>
    <property type="match status" value="1"/>
</dbReference>
<feature type="transmembrane region" description="Helical" evidence="7">
    <location>
        <begin position="324"/>
        <end position="343"/>
    </location>
</feature>
<keyword evidence="4" id="KW-0378">Hydrolase</keyword>
<evidence type="ECO:0000256" key="5">
    <source>
        <dbReference type="ARBA" id="ARBA00022989"/>
    </source>
</evidence>
<keyword evidence="10" id="KW-1185">Reference proteome</keyword>
<dbReference type="InterPro" id="IPR036457">
    <property type="entry name" value="PPM-type-like_dom_sf"/>
</dbReference>
<reference evidence="9 10" key="1">
    <citation type="submission" date="2016-10" db="EMBL/GenBank/DDBJ databases">
        <authorList>
            <person name="de Groot N.N."/>
        </authorList>
    </citation>
    <scope>NUCLEOTIDE SEQUENCE [LARGE SCALE GENOMIC DNA]</scope>
    <source>
        <strain evidence="9 10">ATCC 35958</strain>
    </source>
</reference>
<dbReference type="EMBL" id="FOGD01000001">
    <property type="protein sequence ID" value="SEQ28900.1"/>
    <property type="molecule type" value="Genomic_DNA"/>
</dbReference>
<dbReference type="InterPro" id="IPR004010">
    <property type="entry name" value="Double_Cache_2"/>
</dbReference>
<dbReference type="PROSITE" id="PS51746">
    <property type="entry name" value="PPM_2"/>
    <property type="match status" value="1"/>
</dbReference>
<dbReference type="OrthoDB" id="9802500at2"/>
<dbReference type="Gene3D" id="3.60.40.10">
    <property type="entry name" value="PPM-type phosphatase domain"/>
    <property type="match status" value="1"/>
</dbReference>
<evidence type="ECO:0000256" key="3">
    <source>
        <dbReference type="ARBA" id="ARBA00022692"/>
    </source>
</evidence>
<dbReference type="GO" id="GO:0005886">
    <property type="term" value="C:plasma membrane"/>
    <property type="evidence" value="ECO:0007669"/>
    <property type="project" value="UniProtKB-SubCell"/>
</dbReference>
<evidence type="ECO:0000256" key="4">
    <source>
        <dbReference type="ARBA" id="ARBA00022801"/>
    </source>
</evidence>
<dbReference type="STRING" id="180197.SAMN02982919_00370"/>
<dbReference type="InterPro" id="IPR052016">
    <property type="entry name" value="Bact_Sigma-Reg"/>
</dbReference>
<dbReference type="Proteomes" id="UP000199766">
    <property type="component" value="Unassembled WGS sequence"/>
</dbReference>
<evidence type="ECO:0000259" key="8">
    <source>
        <dbReference type="PROSITE" id="PS51746"/>
    </source>
</evidence>
<dbReference type="PANTHER" id="PTHR43156">
    <property type="entry name" value="STAGE II SPORULATION PROTEIN E-RELATED"/>
    <property type="match status" value="1"/>
</dbReference>
<accession>A0A1H9ET50</accession>
<keyword evidence="5 7" id="KW-1133">Transmembrane helix</keyword>
<dbReference type="SUPFAM" id="SSF81606">
    <property type="entry name" value="PP2C-like"/>
    <property type="match status" value="1"/>
</dbReference>
<dbReference type="InterPro" id="IPR003660">
    <property type="entry name" value="HAMP_dom"/>
</dbReference>
<dbReference type="Pfam" id="PF08269">
    <property type="entry name" value="dCache_2"/>
    <property type="match status" value="1"/>
</dbReference>
<evidence type="ECO:0000256" key="7">
    <source>
        <dbReference type="SAM" id="Phobius"/>
    </source>
</evidence>
<dbReference type="GO" id="GO:0016791">
    <property type="term" value="F:phosphatase activity"/>
    <property type="evidence" value="ECO:0007669"/>
    <property type="project" value="TreeGrafter"/>
</dbReference>
<dbReference type="SUPFAM" id="SSF158472">
    <property type="entry name" value="HAMP domain-like"/>
    <property type="match status" value="1"/>
</dbReference>
<dbReference type="GO" id="GO:0007165">
    <property type="term" value="P:signal transduction"/>
    <property type="evidence" value="ECO:0007669"/>
    <property type="project" value="InterPro"/>
</dbReference>
<protein>
    <submittedName>
        <fullName evidence="9">Sigma-B regulation protein RsbU (Phosphoserine phosphatase)</fullName>
    </submittedName>
</protein>
<keyword evidence="2" id="KW-1003">Cell membrane</keyword>
<evidence type="ECO:0000313" key="10">
    <source>
        <dbReference type="Proteomes" id="UP000199766"/>
    </source>
</evidence>
<dbReference type="Gene3D" id="3.30.450.20">
    <property type="entry name" value="PAS domain"/>
    <property type="match status" value="1"/>
</dbReference>
<dbReference type="InterPro" id="IPR001932">
    <property type="entry name" value="PPM-type_phosphatase-like_dom"/>
</dbReference>
<dbReference type="RefSeq" id="WP_091451856.1">
    <property type="nucleotide sequence ID" value="NZ_FOGD01000001.1"/>
</dbReference>
<dbReference type="CDD" id="cd06225">
    <property type="entry name" value="HAMP"/>
    <property type="match status" value="1"/>
</dbReference>
<evidence type="ECO:0000256" key="2">
    <source>
        <dbReference type="ARBA" id="ARBA00022475"/>
    </source>
</evidence>
<comment type="subcellular location">
    <subcellularLocation>
        <location evidence="1">Cell membrane</location>
        <topology evidence="1">Multi-pass membrane protein</topology>
    </subcellularLocation>
</comment>
<feature type="domain" description="PPM-type phosphatase" evidence="8">
    <location>
        <begin position="444"/>
        <end position="658"/>
    </location>
</feature>
<keyword evidence="3 7" id="KW-0812">Transmembrane</keyword>
<evidence type="ECO:0000256" key="6">
    <source>
        <dbReference type="ARBA" id="ARBA00023136"/>
    </source>
</evidence>
<name>A0A1H9ET50_9BURK</name>